<dbReference type="Gene3D" id="2.40.50.140">
    <property type="entry name" value="Nucleic acid-binding proteins"/>
    <property type="match status" value="1"/>
</dbReference>
<dbReference type="InterPro" id="IPR012340">
    <property type="entry name" value="NA-bd_OB-fold"/>
</dbReference>
<reference evidence="1" key="1">
    <citation type="journal article" date="2020" name="Nature">
        <title>Giant virus diversity and host interactions through global metagenomics.</title>
        <authorList>
            <person name="Schulz F."/>
            <person name="Roux S."/>
            <person name="Paez-Espino D."/>
            <person name="Jungbluth S."/>
            <person name="Walsh D.A."/>
            <person name="Denef V.J."/>
            <person name="McMahon K.D."/>
            <person name="Konstantinidis K.T."/>
            <person name="Eloe-Fadrosh E.A."/>
            <person name="Kyrpides N.C."/>
            <person name="Woyke T."/>
        </authorList>
    </citation>
    <scope>NUCLEOTIDE SEQUENCE</scope>
    <source>
        <strain evidence="1">GVMAG-M-3300023184-16</strain>
    </source>
</reference>
<evidence type="ECO:0008006" key="2">
    <source>
        <dbReference type="Google" id="ProtNLM"/>
    </source>
</evidence>
<dbReference type="EMBL" id="MN740015">
    <property type="protein sequence ID" value="QHT84174.1"/>
    <property type="molecule type" value="Genomic_DNA"/>
</dbReference>
<sequence length="196" mass="21760">MVLDDKKIDSFIYFLLFCNIIKSNIMVKNTFGGSKAKSFARKNLSIPASSFISPSSPFECIGCVHRLLGNGRCLVKIIHPSITDIQCVIRNKFKGRSKRNNLITIGSFVLVGLYDWEAPNFKGSDLLHVYSDEDISILRNSFNINSISVASFEISSSSFVDTNLIFSATETSTEPHTEISTETTITENAAIDFDLI</sequence>
<protein>
    <recommendedName>
        <fullName evidence="2">S1-like domain-containing protein</fullName>
    </recommendedName>
</protein>
<dbReference type="SUPFAM" id="SSF50249">
    <property type="entry name" value="Nucleic acid-binding proteins"/>
    <property type="match status" value="1"/>
</dbReference>
<name>A0A6C0HUM8_9ZZZZ</name>
<evidence type="ECO:0000313" key="1">
    <source>
        <dbReference type="EMBL" id="QHT84174.1"/>
    </source>
</evidence>
<dbReference type="AlphaFoldDB" id="A0A6C0HUM8"/>
<organism evidence="1">
    <name type="scientific">viral metagenome</name>
    <dbReference type="NCBI Taxonomy" id="1070528"/>
    <lineage>
        <taxon>unclassified sequences</taxon>
        <taxon>metagenomes</taxon>
        <taxon>organismal metagenomes</taxon>
    </lineage>
</organism>
<proteinExistence type="predicted"/>
<accession>A0A6C0HUM8</accession>